<evidence type="ECO:0000313" key="1">
    <source>
        <dbReference type="EMBL" id="SMF66509.1"/>
    </source>
</evidence>
<accession>A0A1X7G9Y9</accession>
<gene>
    <name evidence="1" type="ORF">SAMN06295900_114124</name>
</gene>
<reference evidence="2" key="1">
    <citation type="submission" date="2017-04" db="EMBL/GenBank/DDBJ databases">
        <authorList>
            <person name="Varghese N."/>
            <person name="Submissions S."/>
        </authorList>
    </citation>
    <scope>NUCLEOTIDE SEQUENCE [LARGE SCALE GENOMIC DNA]</scope>
    <source>
        <strain evidence="2">Ballard 720</strain>
    </source>
</reference>
<sequence>MATVSDYNSYATVMLQFDFSGQNGDGSTISTARIDITDSDSSVVWGMYPVDFSSTGRGNTPFALTTSANPNNEPSLSVPVAQLNMVNRSLRMDYVPGQSGQNQATEFYIFLYFWGMKKGNSNGYVTITPTIDTNLKLTVNGDTAGNGDSLGVSADWVTVTE</sequence>
<name>A0A1X7G9Y9_TRICW</name>
<keyword evidence="2" id="KW-1185">Reference proteome</keyword>
<dbReference type="GeneID" id="95551802"/>
<organism evidence="1 2">
    <name type="scientific">Trinickia caryophylli</name>
    <name type="common">Paraburkholderia caryophylli</name>
    <dbReference type="NCBI Taxonomy" id="28094"/>
    <lineage>
        <taxon>Bacteria</taxon>
        <taxon>Pseudomonadati</taxon>
        <taxon>Pseudomonadota</taxon>
        <taxon>Betaproteobacteria</taxon>
        <taxon>Burkholderiales</taxon>
        <taxon>Burkholderiaceae</taxon>
        <taxon>Trinickia</taxon>
    </lineage>
</organism>
<proteinExistence type="predicted"/>
<dbReference type="AlphaFoldDB" id="A0A1X7G9Y9"/>
<dbReference type="RefSeq" id="WP_114717921.1">
    <property type="nucleotide sequence ID" value="NZ_BSQD01000013.1"/>
</dbReference>
<protein>
    <submittedName>
        <fullName evidence="1">Uncharacterized protein</fullName>
    </submittedName>
</protein>
<evidence type="ECO:0000313" key="2">
    <source>
        <dbReference type="Proteomes" id="UP000192911"/>
    </source>
</evidence>
<dbReference type="Proteomes" id="UP000192911">
    <property type="component" value="Unassembled WGS sequence"/>
</dbReference>
<dbReference type="EMBL" id="FXAH01000014">
    <property type="protein sequence ID" value="SMF66509.1"/>
    <property type="molecule type" value="Genomic_DNA"/>
</dbReference>
<dbReference type="STRING" id="28094.SAMN06295900_114124"/>